<keyword evidence="4" id="KW-1185">Reference proteome</keyword>
<keyword evidence="2" id="KW-0472">Membrane</keyword>
<feature type="region of interest" description="Disordered" evidence="1">
    <location>
        <begin position="130"/>
        <end position="156"/>
    </location>
</feature>
<gene>
    <name evidence="3" type="ORF">BP00DRAFT_220546</name>
</gene>
<evidence type="ECO:0000256" key="2">
    <source>
        <dbReference type="SAM" id="Phobius"/>
    </source>
</evidence>
<keyword evidence="2" id="KW-1133">Transmembrane helix</keyword>
<evidence type="ECO:0000313" key="3">
    <source>
        <dbReference type="EMBL" id="PYI30005.1"/>
    </source>
</evidence>
<dbReference type="Proteomes" id="UP000248817">
    <property type="component" value="Unassembled WGS sequence"/>
</dbReference>
<proteinExistence type="predicted"/>
<dbReference type="EMBL" id="KZ825522">
    <property type="protein sequence ID" value="PYI30005.1"/>
    <property type="molecule type" value="Genomic_DNA"/>
</dbReference>
<organism evidence="3 4">
    <name type="scientific">Aspergillus indologenus CBS 114.80</name>
    <dbReference type="NCBI Taxonomy" id="1450541"/>
    <lineage>
        <taxon>Eukaryota</taxon>
        <taxon>Fungi</taxon>
        <taxon>Dikarya</taxon>
        <taxon>Ascomycota</taxon>
        <taxon>Pezizomycotina</taxon>
        <taxon>Eurotiomycetes</taxon>
        <taxon>Eurotiomycetidae</taxon>
        <taxon>Eurotiales</taxon>
        <taxon>Aspergillaceae</taxon>
        <taxon>Aspergillus</taxon>
        <taxon>Aspergillus subgen. Circumdati</taxon>
    </lineage>
</organism>
<feature type="transmembrane region" description="Helical" evidence="2">
    <location>
        <begin position="16"/>
        <end position="41"/>
    </location>
</feature>
<accession>A0A2V5HZW3</accession>
<protein>
    <submittedName>
        <fullName evidence="3">Uncharacterized protein</fullName>
    </submittedName>
</protein>
<reference evidence="3 4" key="1">
    <citation type="submission" date="2018-02" db="EMBL/GenBank/DDBJ databases">
        <title>The genomes of Aspergillus section Nigri reveals drivers in fungal speciation.</title>
        <authorList>
            <consortium name="DOE Joint Genome Institute"/>
            <person name="Vesth T.C."/>
            <person name="Nybo J."/>
            <person name="Theobald S."/>
            <person name="Brandl J."/>
            <person name="Frisvad J.C."/>
            <person name="Nielsen K.F."/>
            <person name="Lyhne E.K."/>
            <person name="Kogle M.E."/>
            <person name="Kuo A."/>
            <person name="Riley R."/>
            <person name="Clum A."/>
            <person name="Nolan M."/>
            <person name="Lipzen A."/>
            <person name="Salamov A."/>
            <person name="Henrissat B."/>
            <person name="Wiebenga A."/>
            <person name="De vries R.P."/>
            <person name="Grigoriev I.V."/>
            <person name="Mortensen U.H."/>
            <person name="Andersen M.R."/>
            <person name="Baker S.E."/>
        </authorList>
    </citation>
    <scope>NUCLEOTIDE SEQUENCE [LARGE SCALE GENOMIC DNA]</scope>
    <source>
        <strain evidence="3 4">CBS 114.80</strain>
    </source>
</reference>
<evidence type="ECO:0000256" key="1">
    <source>
        <dbReference type="SAM" id="MobiDB-lite"/>
    </source>
</evidence>
<keyword evidence="2" id="KW-0812">Transmembrane</keyword>
<name>A0A2V5HZW3_9EURO</name>
<feature type="compositionally biased region" description="Polar residues" evidence="1">
    <location>
        <begin position="141"/>
        <end position="156"/>
    </location>
</feature>
<feature type="transmembrane region" description="Helical" evidence="2">
    <location>
        <begin position="97"/>
        <end position="117"/>
    </location>
</feature>
<evidence type="ECO:0000313" key="4">
    <source>
        <dbReference type="Proteomes" id="UP000248817"/>
    </source>
</evidence>
<sequence length="156" mass="17327">MSPHKTLSIQHRLPNIAILSCIALHCIGVGYSFLILTYGGVQRLYHLGFSHQQHQPHVLVHDTAHPSTLVQRRWLSGEDGPCDEVGETRPGLFQSSILNYVILLILPGAVLPAHYWLEIKIHGGSPTDFRGPEFVPDRTPPENSQPRVTKGTNPMS</sequence>
<dbReference type="AlphaFoldDB" id="A0A2V5HZW3"/>